<evidence type="ECO:0000256" key="2">
    <source>
        <dbReference type="SAM" id="MobiDB-lite"/>
    </source>
</evidence>
<dbReference type="InterPro" id="IPR036865">
    <property type="entry name" value="CRAL-TRIO_dom_sf"/>
</dbReference>
<feature type="domain" description="Rho-GAP" evidence="4">
    <location>
        <begin position="255"/>
        <end position="441"/>
    </location>
</feature>
<dbReference type="Pfam" id="PF13716">
    <property type="entry name" value="CRAL_TRIO_2"/>
    <property type="match status" value="1"/>
</dbReference>
<dbReference type="GO" id="GO:0007264">
    <property type="term" value="P:small GTPase-mediated signal transduction"/>
    <property type="evidence" value="ECO:0007669"/>
    <property type="project" value="TreeGrafter"/>
</dbReference>
<evidence type="ECO:0000313" key="5">
    <source>
        <dbReference type="Ensembl" id="ENSCHIP00010003317.1"/>
    </source>
</evidence>
<accession>A0A8C2NGC4</accession>
<proteinExistence type="predicted"/>
<dbReference type="PROSITE" id="PS50191">
    <property type="entry name" value="CRAL_TRIO"/>
    <property type="match status" value="1"/>
</dbReference>
<feature type="region of interest" description="Disordered" evidence="2">
    <location>
        <begin position="1"/>
        <end position="28"/>
    </location>
</feature>
<dbReference type="Gene3D" id="1.10.555.10">
    <property type="entry name" value="Rho GTPase activation protein"/>
    <property type="match status" value="1"/>
</dbReference>
<dbReference type="Gene3D" id="3.40.525.10">
    <property type="entry name" value="CRAL-TRIO lipid binding domain"/>
    <property type="match status" value="1"/>
</dbReference>
<dbReference type="SUPFAM" id="SSF48350">
    <property type="entry name" value="GTPase activation domain, GAP"/>
    <property type="match status" value="1"/>
</dbReference>
<dbReference type="SMART" id="SM00516">
    <property type="entry name" value="SEC14"/>
    <property type="match status" value="1"/>
</dbReference>
<dbReference type="FunFam" id="3.40.525.10:FF:000007">
    <property type="entry name" value="rho GTPase-activating protein 1"/>
    <property type="match status" value="1"/>
</dbReference>
<dbReference type="GO" id="GO:0016020">
    <property type="term" value="C:membrane"/>
    <property type="evidence" value="ECO:0007669"/>
    <property type="project" value="UniProtKB-ARBA"/>
</dbReference>
<dbReference type="GO" id="GO:0005737">
    <property type="term" value="C:cytoplasm"/>
    <property type="evidence" value="ECO:0007669"/>
    <property type="project" value="TreeGrafter"/>
</dbReference>
<reference evidence="5" key="2">
    <citation type="submission" date="2025-08" db="UniProtKB">
        <authorList>
            <consortium name="Ensembl"/>
        </authorList>
    </citation>
    <scope>IDENTIFICATION</scope>
</reference>
<dbReference type="PANTHER" id="PTHR45808">
    <property type="entry name" value="RHO GTPASE-ACTIVATING PROTEIN 68F"/>
    <property type="match status" value="1"/>
</dbReference>
<dbReference type="SMART" id="SM00324">
    <property type="entry name" value="RhoGAP"/>
    <property type="match status" value="1"/>
</dbReference>
<name>A0A8C2NGC4_CAPHI</name>
<dbReference type="CDD" id="cd00170">
    <property type="entry name" value="SEC14"/>
    <property type="match status" value="1"/>
</dbReference>
<dbReference type="CDD" id="cd04404">
    <property type="entry name" value="RhoGAP-p50rhoGAP"/>
    <property type="match status" value="1"/>
</dbReference>
<reference evidence="5" key="1">
    <citation type="submission" date="2019-03" db="EMBL/GenBank/DDBJ databases">
        <title>Genome sequencing and reference-guided assembly of Black Bengal Goat (Capra hircus).</title>
        <authorList>
            <person name="Siddiki A.Z."/>
            <person name="Baten A."/>
            <person name="Billah M."/>
            <person name="Alam M.A.U."/>
            <person name="Shawrob K.S.M."/>
            <person name="Saha S."/>
            <person name="Chowdhury M."/>
            <person name="Rahman A.H."/>
            <person name="Stear M."/>
            <person name="Miah G."/>
            <person name="Das G.B."/>
            <person name="Hossain M.M."/>
            <person name="Kumkum M."/>
            <person name="Islam M.S."/>
            <person name="Mollah A.M."/>
            <person name="Ahsan A."/>
            <person name="Tusar F."/>
            <person name="Khan M.K.I."/>
        </authorList>
    </citation>
    <scope>NUCLEOTIDE SEQUENCE [LARGE SCALE GENOMIC DNA]</scope>
</reference>
<evidence type="ECO:0000259" key="4">
    <source>
        <dbReference type="PROSITE" id="PS50238"/>
    </source>
</evidence>
<feature type="region of interest" description="Disordered" evidence="2">
    <location>
        <begin position="42"/>
        <end position="66"/>
    </location>
</feature>
<dbReference type="InterPro" id="IPR001251">
    <property type="entry name" value="CRAL-TRIO_dom"/>
</dbReference>
<sequence length="706" mass="78154">MPGSSGGGVRTVPPGRPTPQQSMSGLDLEELAEIELQRDEEEAAALGAARRPSAAPSVAPPAGPDPELSLNHPFYDVARHGILQVAGEDRFGRRVITFCCCRMPPSHELNHRRLLEYLKYTLDQYVESDYTIVYFHYGLNSQNKPSLRWLQSAYKEFDRRYKKNLKALYVVHPTNFIKILWTILKPLVSHKFGKKVTYFNYLSELREHLKYDQLSIPREVLRYDEELRNLHAGRLPPPTKTPPPRPPLPTQQFGVSLQYLKDKNQGELIPPVLRYTVTYLREKGLHTEGLFRRSASVQTVREIQRLYNQGKPVNFDDYGDIHLPAVILKTFLRELPQPLLTFEAYEQILEITSVESSLRVTCCRQILQNLPEHNYAVLSYLMGFLHEVSRESISNKMNSSNLACVFGLNLIWPSQGASSLSALVPLNLFTELLIEYYDKVFSGREERGVQAGEQGSPRARGSVPAGGTAGDRPASSLARPPLPPRPLLAGPSPLSPGGRCRRGWLCFSAFAPGVCSGSLKRPRYSGYGSLPALGTLDANSTNPGHCLLPCSPSAQHLGPRVALSGLGALESFTLRQDRAAGLMVKDRLGRGWGISRVQAPTLSTAPCAIFQPGDASFGTLGQLVPDGQTVARLSFRVRLRAPGKAGACSAQPAYPHNNKHRPPYGAWRGEPPAVRELGFPSHFFPVLLWLPGGPRLSVCSCFDNIS</sequence>
<evidence type="ECO:0000259" key="3">
    <source>
        <dbReference type="PROSITE" id="PS50191"/>
    </source>
</evidence>
<dbReference type="Pfam" id="PF00620">
    <property type="entry name" value="RhoGAP"/>
    <property type="match status" value="1"/>
</dbReference>
<evidence type="ECO:0000256" key="1">
    <source>
        <dbReference type="ARBA" id="ARBA00022468"/>
    </source>
</evidence>
<dbReference type="GO" id="GO:0005096">
    <property type="term" value="F:GTPase activator activity"/>
    <property type="evidence" value="ECO:0007669"/>
    <property type="project" value="UniProtKB-KW"/>
</dbReference>
<evidence type="ECO:0008006" key="6">
    <source>
        <dbReference type="Google" id="ProtNLM"/>
    </source>
</evidence>
<dbReference type="GO" id="GO:0120025">
    <property type="term" value="C:plasma membrane bounded cell projection"/>
    <property type="evidence" value="ECO:0007669"/>
    <property type="project" value="UniProtKB-ARBA"/>
</dbReference>
<dbReference type="InterPro" id="IPR000198">
    <property type="entry name" value="RhoGAP_dom"/>
</dbReference>
<dbReference type="GO" id="GO:2001136">
    <property type="term" value="P:negative regulation of endocytic recycling"/>
    <property type="evidence" value="ECO:0007669"/>
    <property type="project" value="TreeGrafter"/>
</dbReference>
<protein>
    <recommendedName>
        <fullName evidence="6">Rho GTPase activating protein 8</fullName>
    </recommendedName>
</protein>
<keyword evidence="1" id="KW-0343">GTPase activation</keyword>
<organism evidence="5">
    <name type="scientific">Capra hircus</name>
    <name type="common">Goat</name>
    <dbReference type="NCBI Taxonomy" id="9925"/>
    <lineage>
        <taxon>Eukaryota</taxon>
        <taxon>Metazoa</taxon>
        <taxon>Chordata</taxon>
        <taxon>Craniata</taxon>
        <taxon>Vertebrata</taxon>
        <taxon>Euteleostomi</taxon>
        <taxon>Mammalia</taxon>
        <taxon>Eutheria</taxon>
        <taxon>Laurasiatheria</taxon>
        <taxon>Artiodactyla</taxon>
        <taxon>Ruminantia</taxon>
        <taxon>Pecora</taxon>
        <taxon>Bovidae</taxon>
        <taxon>Caprinae</taxon>
        <taxon>Capra</taxon>
    </lineage>
</organism>
<dbReference type="InterPro" id="IPR049592">
    <property type="entry name" value="ARHGAP1_RhoGAP"/>
</dbReference>
<feature type="compositionally biased region" description="Low complexity" evidence="2">
    <location>
        <begin position="44"/>
        <end position="57"/>
    </location>
</feature>
<dbReference type="AlphaFoldDB" id="A0A8C2NGC4"/>
<feature type="domain" description="CRAL-TRIO" evidence="3">
    <location>
        <begin position="73"/>
        <end position="228"/>
    </location>
</feature>
<dbReference type="SUPFAM" id="SSF52087">
    <property type="entry name" value="CRAL/TRIO domain"/>
    <property type="match status" value="1"/>
</dbReference>
<feature type="region of interest" description="Disordered" evidence="2">
    <location>
        <begin position="447"/>
        <end position="493"/>
    </location>
</feature>
<dbReference type="PROSITE" id="PS50238">
    <property type="entry name" value="RHOGAP"/>
    <property type="match status" value="1"/>
</dbReference>
<dbReference type="Ensembl" id="ENSCHIT00010004601.1">
    <property type="protein sequence ID" value="ENSCHIP00010003317.1"/>
    <property type="gene ID" value="ENSCHIG00010002339.1"/>
</dbReference>
<dbReference type="PANTHER" id="PTHR45808:SF4">
    <property type="entry name" value="RHO GTPASE-ACTIVATING PROTEIN 8"/>
    <property type="match status" value="1"/>
</dbReference>
<dbReference type="FunFam" id="1.10.555.10:FF:000024">
    <property type="entry name" value="Rho GTPase-activating protein 1"/>
    <property type="match status" value="1"/>
</dbReference>
<dbReference type="InterPro" id="IPR008936">
    <property type="entry name" value="Rho_GTPase_activation_prot"/>
</dbReference>